<organism evidence="3 4">
    <name type="scientific">Mycena belliarum</name>
    <dbReference type="NCBI Taxonomy" id="1033014"/>
    <lineage>
        <taxon>Eukaryota</taxon>
        <taxon>Fungi</taxon>
        <taxon>Dikarya</taxon>
        <taxon>Basidiomycota</taxon>
        <taxon>Agaricomycotina</taxon>
        <taxon>Agaricomycetes</taxon>
        <taxon>Agaricomycetidae</taxon>
        <taxon>Agaricales</taxon>
        <taxon>Marasmiineae</taxon>
        <taxon>Mycenaceae</taxon>
        <taxon>Mycena</taxon>
    </lineage>
</organism>
<evidence type="ECO:0008006" key="5">
    <source>
        <dbReference type="Google" id="ProtNLM"/>
    </source>
</evidence>
<feature type="compositionally biased region" description="Low complexity" evidence="1">
    <location>
        <begin position="77"/>
        <end position="99"/>
    </location>
</feature>
<dbReference type="EMBL" id="JARJCN010000089">
    <property type="protein sequence ID" value="KAJ7075819.1"/>
    <property type="molecule type" value="Genomic_DNA"/>
</dbReference>
<reference evidence="3" key="1">
    <citation type="submission" date="2023-03" db="EMBL/GenBank/DDBJ databases">
        <title>Massive genome expansion in bonnet fungi (Mycena s.s.) driven by repeated elements and novel gene families across ecological guilds.</title>
        <authorList>
            <consortium name="Lawrence Berkeley National Laboratory"/>
            <person name="Harder C.B."/>
            <person name="Miyauchi S."/>
            <person name="Viragh M."/>
            <person name="Kuo A."/>
            <person name="Thoen E."/>
            <person name="Andreopoulos B."/>
            <person name="Lu D."/>
            <person name="Skrede I."/>
            <person name="Drula E."/>
            <person name="Henrissat B."/>
            <person name="Morin E."/>
            <person name="Kohler A."/>
            <person name="Barry K."/>
            <person name="LaButti K."/>
            <person name="Morin E."/>
            <person name="Salamov A."/>
            <person name="Lipzen A."/>
            <person name="Mereny Z."/>
            <person name="Hegedus B."/>
            <person name="Baldrian P."/>
            <person name="Stursova M."/>
            <person name="Weitz H."/>
            <person name="Taylor A."/>
            <person name="Grigoriev I.V."/>
            <person name="Nagy L.G."/>
            <person name="Martin F."/>
            <person name="Kauserud H."/>
        </authorList>
    </citation>
    <scope>NUCLEOTIDE SEQUENCE</scope>
    <source>
        <strain evidence="3">CBHHK173m</strain>
    </source>
</reference>
<keyword evidence="4" id="KW-1185">Reference proteome</keyword>
<dbReference type="SUPFAM" id="SSF50044">
    <property type="entry name" value="SH3-domain"/>
    <property type="match status" value="1"/>
</dbReference>
<keyword evidence="2" id="KW-0472">Membrane</keyword>
<feature type="compositionally biased region" description="Polar residues" evidence="1">
    <location>
        <begin position="362"/>
        <end position="374"/>
    </location>
</feature>
<protein>
    <recommendedName>
        <fullName evidence="5">SH3 domain-containing protein</fullName>
    </recommendedName>
</protein>
<dbReference type="AlphaFoldDB" id="A0AAD6XJM2"/>
<evidence type="ECO:0000256" key="2">
    <source>
        <dbReference type="SAM" id="Phobius"/>
    </source>
</evidence>
<evidence type="ECO:0000313" key="3">
    <source>
        <dbReference type="EMBL" id="KAJ7075819.1"/>
    </source>
</evidence>
<proteinExistence type="predicted"/>
<name>A0AAD6XJM2_9AGAR</name>
<feature type="compositionally biased region" description="Low complexity" evidence="1">
    <location>
        <begin position="137"/>
        <end position="164"/>
    </location>
</feature>
<gene>
    <name evidence="3" type="ORF">B0H15DRAFT_865902</name>
</gene>
<keyword evidence="2" id="KW-1133">Transmembrane helix</keyword>
<dbReference type="Proteomes" id="UP001222325">
    <property type="component" value="Unassembled WGS sequence"/>
</dbReference>
<feature type="transmembrane region" description="Helical" evidence="2">
    <location>
        <begin position="254"/>
        <end position="275"/>
    </location>
</feature>
<feature type="compositionally biased region" description="Polar residues" evidence="1">
    <location>
        <begin position="462"/>
        <end position="472"/>
    </location>
</feature>
<evidence type="ECO:0000256" key="1">
    <source>
        <dbReference type="SAM" id="MobiDB-lite"/>
    </source>
</evidence>
<feature type="compositionally biased region" description="Gly residues" evidence="1">
    <location>
        <begin position="100"/>
        <end position="136"/>
    </location>
</feature>
<feature type="region of interest" description="Disordered" evidence="1">
    <location>
        <begin position="443"/>
        <end position="484"/>
    </location>
</feature>
<sequence>MLSRTARHRALRESLEDIFPRDVIPERYAELEERDPSLLNLPIPLPSIPVLAPVLTLVVGGKKVTTTAAIATTHATTAPASTPTTTSLGTTTTASSGSGSDPGSGSPNGSGGSGGSQGGSQGGSGGSGGSGPGPGSGSSDTGASAGSPGSITSADSQAGSSSNSNVEASHPTGAGGGVLAAGSNPTGVTKDLPNAHPTGSTTVVVTGGKTLTVIGSVTYSTGVPIITGGSAGTSPVPSGTSADSGIKKGGLPTFAAALIGVVVGLLLLLLLILCVRRRAMAKRAARRTWWSGVQATKAEPWSGRDSGDATAGANSSARSVRSSFGTTFDHSEFSVAFDDNVPELPPMAEIRGGPGLVPKGDSSMSGNGQPLSPISPVSATSPVFPMPLLVSIENSNIFSDANRRSSAGSNSSASSAQYLSYSRDASQSQQLLTQEVATPMSVRPFSPSESFAFPTPPRADRTSTASQMTTPAGEQYHIPPTSTLPSPVPPHITETFAPIVPPPIRVSENPFADAFAAPSTPARASAEFDAVETIWRPFEETLQDEMTVLAGDKVKVLAVYDDGWAMIERVGLGKGKGKADNGKPSVGLIPIDCMRKSEESVSAFLAAKRVSSVDATGYEGMAI</sequence>
<feature type="region of interest" description="Disordered" evidence="1">
    <location>
        <begin position="77"/>
        <end position="201"/>
    </location>
</feature>
<dbReference type="InterPro" id="IPR036028">
    <property type="entry name" value="SH3-like_dom_sf"/>
</dbReference>
<keyword evidence="2" id="KW-0812">Transmembrane</keyword>
<evidence type="ECO:0000313" key="4">
    <source>
        <dbReference type="Proteomes" id="UP001222325"/>
    </source>
</evidence>
<accession>A0AAD6XJM2</accession>
<feature type="region of interest" description="Disordered" evidence="1">
    <location>
        <begin position="347"/>
        <end position="374"/>
    </location>
</feature>
<comment type="caution">
    <text evidence="3">The sequence shown here is derived from an EMBL/GenBank/DDBJ whole genome shotgun (WGS) entry which is preliminary data.</text>
</comment>